<dbReference type="Proteomes" id="UP001153714">
    <property type="component" value="Chromosome 12"/>
</dbReference>
<reference evidence="1" key="2">
    <citation type="submission" date="2022-10" db="EMBL/GenBank/DDBJ databases">
        <authorList>
            <consortium name="ENA_rothamsted_submissions"/>
            <consortium name="culmorum"/>
            <person name="King R."/>
        </authorList>
    </citation>
    <scope>NUCLEOTIDE SEQUENCE</scope>
</reference>
<name>A0A9N9QW37_9NEOP</name>
<proteinExistence type="predicted"/>
<reference evidence="1" key="1">
    <citation type="submission" date="2021-12" db="EMBL/GenBank/DDBJ databases">
        <authorList>
            <person name="King R."/>
        </authorList>
    </citation>
    <scope>NUCLEOTIDE SEQUENCE</scope>
</reference>
<protein>
    <submittedName>
        <fullName evidence="1">Uncharacterized protein</fullName>
    </submittedName>
</protein>
<gene>
    <name evidence="1" type="ORF">DIATSA_LOCUS2521</name>
</gene>
<accession>A0A9N9QW37</accession>
<organism evidence="1 2">
    <name type="scientific">Diatraea saccharalis</name>
    <name type="common">sugarcane borer</name>
    <dbReference type="NCBI Taxonomy" id="40085"/>
    <lineage>
        <taxon>Eukaryota</taxon>
        <taxon>Metazoa</taxon>
        <taxon>Ecdysozoa</taxon>
        <taxon>Arthropoda</taxon>
        <taxon>Hexapoda</taxon>
        <taxon>Insecta</taxon>
        <taxon>Pterygota</taxon>
        <taxon>Neoptera</taxon>
        <taxon>Endopterygota</taxon>
        <taxon>Lepidoptera</taxon>
        <taxon>Glossata</taxon>
        <taxon>Ditrysia</taxon>
        <taxon>Pyraloidea</taxon>
        <taxon>Crambidae</taxon>
        <taxon>Crambinae</taxon>
        <taxon>Diatraea</taxon>
    </lineage>
</organism>
<evidence type="ECO:0000313" key="2">
    <source>
        <dbReference type="Proteomes" id="UP001153714"/>
    </source>
</evidence>
<evidence type="ECO:0000313" key="1">
    <source>
        <dbReference type="EMBL" id="CAG9784424.1"/>
    </source>
</evidence>
<keyword evidence="2" id="KW-1185">Reference proteome</keyword>
<dbReference type="OrthoDB" id="6380740at2759"/>
<dbReference type="AlphaFoldDB" id="A0A9N9QW37"/>
<sequence>METKSPKSPEGVAVFDRFTKKGIIYIAIKGSLHATDCSVFGLQEEVVKNLAKKYEPVINGFSISANVLNAINSLSQLGYKIVSSTGESEITWTMQKDIYC</sequence>
<dbReference type="EMBL" id="OU893343">
    <property type="protein sequence ID" value="CAG9784424.1"/>
    <property type="molecule type" value="Genomic_DNA"/>
</dbReference>